<dbReference type="Proteomes" id="UP000283530">
    <property type="component" value="Unassembled WGS sequence"/>
</dbReference>
<feature type="compositionally biased region" description="Low complexity" evidence="1">
    <location>
        <begin position="43"/>
        <end position="53"/>
    </location>
</feature>
<sequence>MPAPTAPPPPPLGPPTPPPPPGGPRTIFTLSTDPHCDRHCQRRSPSGAASSSPLPHLHLITIENIKLYKYARLARKPGVQLKTKAMAGNCTCNSESQKFGT</sequence>
<feature type="compositionally biased region" description="Pro residues" evidence="1">
    <location>
        <begin position="1"/>
        <end position="23"/>
    </location>
</feature>
<evidence type="ECO:0000256" key="1">
    <source>
        <dbReference type="SAM" id="MobiDB-lite"/>
    </source>
</evidence>
<protein>
    <submittedName>
        <fullName evidence="2">Uncharacterized protein</fullName>
    </submittedName>
</protein>
<evidence type="ECO:0000313" key="3">
    <source>
        <dbReference type="Proteomes" id="UP000283530"/>
    </source>
</evidence>
<comment type="caution">
    <text evidence="2">The sequence shown here is derived from an EMBL/GenBank/DDBJ whole genome shotgun (WGS) entry which is preliminary data.</text>
</comment>
<proteinExistence type="predicted"/>
<gene>
    <name evidence="2" type="ORF">CKAN_02096100</name>
</gene>
<dbReference type="EMBL" id="QPKB01000009">
    <property type="protein sequence ID" value="RWR91787.1"/>
    <property type="molecule type" value="Genomic_DNA"/>
</dbReference>
<accession>A0A443PLY8</accession>
<dbReference type="AlphaFoldDB" id="A0A443PLY8"/>
<feature type="region of interest" description="Disordered" evidence="1">
    <location>
        <begin position="1"/>
        <end position="55"/>
    </location>
</feature>
<keyword evidence="3" id="KW-1185">Reference proteome</keyword>
<reference evidence="2 3" key="1">
    <citation type="journal article" date="2019" name="Nat. Plants">
        <title>Stout camphor tree genome fills gaps in understanding of flowering plant genome evolution.</title>
        <authorList>
            <person name="Chaw S.M."/>
            <person name="Liu Y.C."/>
            <person name="Wu Y.W."/>
            <person name="Wang H.Y."/>
            <person name="Lin C.I."/>
            <person name="Wu C.S."/>
            <person name="Ke H.M."/>
            <person name="Chang L.Y."/>
            <person name="Hsu C.Y."/>
            <person name="Yang H.T."/>
            <person name="Sudianto E."/>
            <person name="Hsu M.H."/>
            <person name="Wu K.P."/>
            <person name="Wang L.N."/>
            <person name="Leebens-Mack J.H."/>
            <person name="Tsai I.J."/>
        </authorList>
    </citation>
    <scope>NUCLEOTIDE SEQUENCE [LARGE SCALE GENOMIC DNA]</scope>
    <source>
        <strain evidence="3">cv. Chaw 1501</strain>
        <tissue evidence="2">Young leaves</tissue>
    </source>
</reference>
<name>A0A443PLY8_9MAGN</name>
<organism evidence="2 3">
    <name type="scientific">Cinnamomum micranthum f. kanehirae</name>
    <dbReference type="NCBI Taxonomy" id="337451"/>
    <lineage>
        <taxon>Eukaryota</taxon>
        <taxon>Viridiplantae</taxon>
        <taxon>Streptophyta</taxon>
        <taxon>Embryophyta</taxon>
        <taxon>Tracheophyta</taxon>
        <taxon>Spermatophyta</taxon>
        <taxon>Magnoliopsida</taxon>
        <taxon>Magnoliidae</taxon>
        <taxon>Laurales</taxon>
        <taxon>Lauraceae</taxon>
        <taxon>Cinnamomum</taxon>
    </lineage>
</organism>
<evidence type="ECO:0000313" key="2">
    <source>
        <dbReference type="EMBL" id="RWR91787.1"/>
    </source>
</evidence>